<evidence type="ECO:0000313" key="1">
    <source>
        <dbReference type="EMBL" id="QDT99535.1"/>
    </source>
</evidence>
<gene>
    <name evidence="1" type="ORF">V144x_50470</name>
</gene>
<accession>A0A517W2Q9</accession>
<organism evidence="1 2">
    <name type="scientific">Gimesia aquarii</name>
    <dbReference type="NCBI Taxonomy" id="2527964"/>
    <lineage>
        <taxon>Bacteria</taxon>
        <taxon>Pseudomonadati</taxon>
        <taxon>Planctomycetota</taxon>
        <taxon>Planctomycetia</taxon>
        <taxon>Planctomycetales</taxon>
        <taxon>Planctomycetaceae</taxon>
        <taxon>Gimesia</taxon>
    </lineage>
</organism>
<dbReference type="AlphaFoldDB" id="A0A517W2Q9"/>
<dbReference type="EMBL" id="CP037920">
    <property type="protein sequence ID" value="QDT99535.1"/>
    <property type="molecule type" value="Genomic_DNA"/>
</dbReference>
<dbReference type="RefSeq" id="WP_197998621.1">
    <property type="nucleotide sequence ID" value="NZ_CP037920.1"/>
</dbReference>
<sequence>MINEPDLFLVGGSRPHIGFKSRSLTKWLVAPNFKSGSRYVLEVISSEIMEGMY</sequence>
<proteinExistence type="predicted"/>
<reference evidence="1 2" key="1">
    <citation type="submission" date="2019-03" db="EMBL/GenBank/DDBJ databases">
        <title>Deep-cultivation of Planctomycetes and their phenomic and genomic characterization uncovers novel biology.</title>
        <authorList>
            <person name="Wiegand S."/>
            <person name="Jogler M."/>
            <person name="Boedeker C."/>
            <person name="Pinto D."/>
            <person name="Vollmers J."/>
            <person name="Rivas-Marin E."/>
            <person name="Kohn T."/>
            <person name="Peeters S.H."/>
            <person name="Heuer A."/>
            <person name="Rast P."/>
            <person name="Oberbeckmann S."/>
            <person name="Bunk B."/>
            <person name="Jeske O."/>
            <person name="Meyerdierks A."/>
            <person name="Storesund J.E."/>
            <person name="Kallscheuer N."/>
            <person name="Luecker S."/>
            <person name="Lage O.M."/>
            <person name="Pohl T."/>
            <person name="Merkel B.J."/>
            <person name="Hornburger P."/>
            <person name="Mueller R.-W."/>
            <person name="Bruemmer F."/>
            <person name="Labrenz M."/>
            <person name="Spormann A.M."/>
            <person name="Op den Camp H."/>
            <person name="Overmann J."/>
            <person name="Amann R."/>
            <person name="Jetten M.S.M."/>
            <person name="Mascher T."/>
            <person name="Medema M.H."/>
            <person name="Devos D.P."/>
            <person name="Kaster A.-K."/>
            <person name="Ovreas L."/>
            <person name="Rohde M."/>
            <person name="Galperin M.Y."/>
            <person name="Jogler C."/>
        </authorList>
    </citation>
    <scope>NUCLEOTIDE SEQUENCE [LARGE SCALE GENOMIC DNA]</scope>
    <source>
        <strain evidence="1 2">V144</strain>
    </source>
</reference>
<dbReference type="Proteomes" id="UP000318704">
    <property type="component" value="Chromosome"/>
</dbReference>
<dbReference type="KEGG" id="gaw:V144x_50470"/>
<name>A0A517W2Q9_9PLAN</name>
<evidence type="ECO:0000313" key="2">
    <source>
        <dbReference type="Proteomes" id="UP000318704"/>
    </source>
</evidence>
<protein>
    <submittedName>
        <fullName evidence="1">Uncharacterized protein</fullName>
    </submittedName>
</protein>